<feature type="region of interest" description="Disordered" evidence="1">
    <location>
        <begin position="26"/>
        <end position="49"/>
    </location>
</feature>
<organism evidence="4 5">
    <name type="scientific">Toxocara canis</name>
    <name type="common">Canine roundworm</name>
    <dbReference type="NCBI Taxonomy" id="6265"/>
    <lineage>
        <taxon>Eukaryota</taxon>
        <taxon>Metazoa</taxon>
        <taxon>Ecdysozoa</taxon>
        <taxon>Nematoda</taxon>
        <taxon>Chromadorea</taxon>
        <taxon>Rhabditida</taxon>
        <taxon>Spirurina</taxon>
        <taxon>Ascaridomorpha</taxon>
        <taxon>Ascaridoidea</taxon>
        <taxon>Toxocaridae</taxon>
        <taxon>Toxocara</taxon>
    </lineage>
</organism>
<evidence type="ECO:0000256" key="1">
    <source>
        <dbReference type="SAM" id="MobiDB-lite"/>
    </source>
</evidence>
<dbReference type="InterPro" id="IPR014044">
    <property type="entry name" value="CAP_dom"/>
</dbReference>
<feature type="compositionally biased region" description="Basic and acidic residues" evidence="1">
    <location>
        <begin position="26"/>
        <end position="37"/>
    </location>
</feature>
<accession>A0A183UV84</accession>
<dbReference type="CDD" id="cd05380">
    <property type="entry name" value="CAP_euk"/>
    <property type="match status" value="1"/>
</dbReference>
<dbReference type="EMBL" id="UYWY01021250">
    <property type="protein sequence ID" value="VDM43725.1"/>
    <property type="molecule type" value="Genomic_DNA"/>
</dbReference>
<dbReference type="Gene3D" id="3.40.33.10">
    <property type="entry name" value="CAP"/>
    <property type="match status" value="1"/>
</dbReference>
<reference evidence="5" key="1">
    <citation type="submission" date="2016-06" db="UniProtKB">
        <authorList>
            <consortium name="WormBaseParasite"/>
        </authorList>
    </citation>
    <scope>IDENTIFICATION</scope>
</reference>
<dbReference type="WBParaSite" id="TCNE_0001240401-mRNA-1">
    <property type="protein sequence ID" value="TCNE_0001240401-mRNA-1"/>
    <property type="gene ID" value="TCNE_0001240401"/>
</dbReference>
<evidence type="ECO:0000313" key="3">
    <source>
        <dbReference type="EMBL" id="VDM43725.1"/>
    </source>
</evidence>
<dbReference type="Pfam" id="PF00188">
    <property type="entry name" value="CAP"/>
    <property type="match status" value="1"/>
</dbReference>
<dbReference type="SMART" id="SM00198">
    <property type="entry name" value="SCP"/>
    <property type="match status" value="1"/>
</dbReference>
<dbReference type="SUPFAM" id="SSF55797">
    <property type="entry name" value="PR-1-like"/>
    <property type="match status" value="1"/>
</dbReference>
<name>A0A183UV84_TOXCA</name>
<proteinExistence type="predicted"/>
<evidence type="ECO:0000313" key="4">
    <source>
        <dbReference type="Proteomes" id="UP000050794"/>
    </source>
</evidence>
<dbReference type="Proteomes" id="UP000050794">
    <property type="component" value="Unassembled WGS sequence"/>
</dbReference>
<dbReference type="AlphaFoldDB" id="A0A183UV84"/>
<dbReference type="InterPro" id="IPR035940">
    <property type="entry name" value="CAP_sf"/>
</dbReference>
<protein>
    <submittedName>
        <fullName evidence="5">SCP domain-containing protein</fullName>
    </submittedName>
</protein>
<gene>
    <name evidence="3" type="ORF">TCNE_LOCUS12404</name>
</gene>
<sequence>MSTRRNASGLCECGYERCPSKNLRDSDRQLIENEHNSRRSSLAKGLEHSASGNLPKAVDIYKMSYDCQLEKMAQEYANTCDFKDQPEKHVVVDRNQYTSSATNESTNHSALIHMMLSASGLGAQS</sequence>
<evidence type="ECO:0000313" key="5">
    <source>
        <dbReference type="WBParaSite" id="TCNE_0001240401-mRNA-1"/>
    </source>
</evidence>
<reference evidence="3 4" key="2">
    <citation type="submission" date="2018-11" db="EMBL/GenBank/DDBJ databases">
        <authorList>
            <consortium name="Pathogen Informatics"/>
        </authorList>
    </citation>
    <scope>NUCLEOTIDE SEQUENCE [LARGE SCALE GENOMIC DNA]</scope>
</reference>
<keyword evidence="4" id="KW-1185">Reference proteome</keyword>
<feature type="domain" description="SCP" evidence="2">
    <location>
        <begin position="26"/>
        <end position="122"/>
    </location>
</feature>
<evidence type="ECO:0000259" key="2">
    <source>
        <dbReference type="SMART" id="SM00198"/>
    </source>
</evidence>